<feature type="transmembrane region" description="Helical" evidence="19">
    <location>
        <begin position="202"/>
        <end position="220"/>
    </location>
</feature>
<comment type="cofactor">
    <cofactor evidence="1 19">
        <name>Mg(2+)</name>
        <dbReference type="ChEBI" id="CHEBI:18420"/>
    </cofactor>
</comment>
<evidence type="ECO:0000256" key="7">
    <source>
        <dbReference type="ARBA" id="ARBA00022475"/>
    </source>
</evidence>
<organism evidence="20 21">
    <name type="scientific">Ammonicoccus fulvus</name>
    <dbReference type="NCBI Taxonomy" id="3138240"/>
    <lineage>
        <taxon>Bacteria</taxon>
        <taxon>Bacillati</taxon>
        <taxon>Actinomycetota</taxon>
        <taxon>Actinomycetes</taxon>
        <taxon>Propionibacteriales</taxon>
        <taxon>Propionibacteriaceae</taxon>
        <taxon>Ammonicoccus</taxon>
    </lineage>
</organism>
<keyword evidence="7 19" id="KW-1003">Cell membrane</keyword>
<proteinExistence type="inferred from homology"/>
<evidence type="ECO:0000256" key="15">
    <source>
        <dbReference type="ARBA" id="ARBA00032605"/>
    </source>
</evidence>
<dbReference type="Proteomes" id="UP001442841">
    <property type="component" value="Chromosome"/>
</dbReference>
<evidence type="ECO:0000256" key="4">
    <source>
        <dbReference type="ARBA" id="ARBA00010561"/>
    </source>
</evidence>
<evidence type="ECO:0000256" key="14">
    <source>
        <dbReference type="ARBA" id="ARBA00025228"/>
    </source>
</evidence>
<keyword evidence="8 19" id="KW-0169">Cobalamin biosynthesis</keyword>
<keyword evidence="21" id="KW-1185">Reference proteome</keyword>
<protein>
    <recommendedName>
        <fullName evidence="6 19">Adenosylcobinamide-GDP ribazoletransferase</fullName>
        <ecNumber evidence="5 19">2.7.8.26</ecNumber>
    </recommendedName>
    <alternativeName>
        <fullName evidence="16 19">Cobalamin synthase</fullName>
    </alternativeName>
    <alternativeName>
        <fullName evidence="15 19">Cobalamin-5'-phosphate synthase</fullName>
    </alternativeName>
</protein>
<keyword evidence="9 19" id="KW-0808">Transferase</keyword>
<evidence type="ECO:0000256" key="3">
    <source>
        <dbReference type="ARBA" id="ARBA00004663"/>
    </source>
</evidence>
<comment type="similarity">
    <text evidence="4 19">Belongs to the CobS family.</text>
</comment>
<feature type="transmembrane region" description="Helical" evidence="19">
    <location>
        <begin position="232"/>
        <end position="252"/>
    </location>
</feature>
<dbReference type="EMBL" id="CP154795">
    <property type="protein sequence ID" value="XAN09041.1"/>
    <property type="molecule type" value="Genomic_DNA"/>
</dbReference>
<evidence type="ECO:0000256" key="11">
    <source>
        <dbReference type="ARBA" id="ARBA00022842"/>
    </source>
</evidence>
<feature type="transmembrane region" description="Helical" evidence="19">
    <location>
        <begin position="180"/>
        <end position="196"/>
    </location>
</feature>
<keyword evidence="11 19" id="KW-0460">Magnesium</keyword>
<evidence type="ECO:0000256" key="13">
    <source>
        <dbReference type="ARBA" id="ARBA00023136"/>
    </source>
</evidence>
<comment type="subcellular location">
    <subcellularLocation>
        <location evidence="2 19">Cell membrane</location>
        <topology evidence="2 19">Multi-pass membrane protein</topology>
    </subcellularLocation>
</comment>
<evidence type="ECO:0000256" key="6">
    <source>
        <dbReference type="ARBA" id="ARBA00015850"/>
    </source>
</evidence>
<evidence type="ECO:0000256" key="1">
    <source>
        <dbReference type="ARBA" id="ARBA00001946"/>
    </source>
</evidence>
<dbReference type="HAMAP" id="MF_00719">
    <property type="entry name" value="CobS"/>
    <property type="match status" value="1"/>
</dbReference>
<evidence type="ECO:0000313" key="21">
    <source>
        <dbReference type="Proteomes" id="UP001442841"/>
    </source>
</evidence>
<evidence type="ECO:0000313" key="20">
    <source>
        <dbReference type="EMBL" id="XAN09041.1"/>
    </source>
</evidence>
<gene>
    <name evidence="19" type="primary">cobS</name>
    <name evidence="20" type="ORF">AADG42_17550</name>
</gene>
<dbReference type="InterPro" id="IPR003805">
    <property type="entry name" value="CobS"/>
</dbReference>
<evidence type="ECO:0000256" key="9">
    <source>
        <dbReference type="ARBA" id="ARBA00022679"/>
    </source>
</evidence>
<keyword evidence="12 19" id="KW-1133">Transmembrane helix</keyword>
<dbReference type="Pfam" id="PF02654">
    <property type="entry name" value="CobS"/>
    <property type="match status" value="1"/>
</dbReference>
<reference evidence="20 21" key="1">
    <citation type="submission" date="2024-04" db="EMBL/GenBank/DDBJ databases">
        <title>Isolation of an actinomycete strain from pig manure.</title>
        <authorList>
            <person name="Gong T."/>
            <person name="Yu Z."/>
            <person name="An M."/>
            <person name="Wei C."/>
            <person name="Yang W."/>
            <person name="Liu L."/>
        </authorList>
    </citation>
    <scope>NUCLEOTIDE SEQUENCE [LARGE SCALE GENOMIC DNA]</scope>
    <source>
        <strain evidence="20 21">ZF39</strain>
    </source>
</reference>
<evidence type="ECO:0000256" key="2">
    <source>
        <dbReference type="ARBA" id="ARBA00004651"/>
    </source>
</evidence>
<comment type="catalytic activity">
    <reaction evidence="17 19">
        <text>alpha-ribazole + adenosylcob(III)inamide-GDP = adenosylcob(III)alamin + GMP + H(+)</text>
        <dbReference type="Rhea" id="RHEA:16049"/>
        <dbReference type="ChEBI" id="CHEBI:10329"/>
        <dbReference type="ChEBI" id="CHEBI:15378"/>
        <dbReference type="ChEBI" id="CHEBI:18408"/>
        <dbReference type="ChEBI" id="CHEBI:58115"/>
        <dbReference type="ChEBI" id="CHEBI:60487"/>
        <dbReference type="EC" id="2.7.8.26"/>
    </reaction>
</comment>
<accession>A0ABZ3FSH7</accession>
<name>A0ABZ3FSH7_9ACTN</name>
<sequence>MSALSGWRLALGTLTIIPAGSVSPTAAAVRWFVALSPLAVLPLAAGAAGITALGGWLGLPALVTGLLAVGLVALGTRAMHLDAVADVADALGGGWTPERARAILKSGDVGPMGVVALILVIGLQAASVGALASTELGWVLVGVAVALSRWFLGPACWGVPAMPGSSLGAVFARALPGWQAWLWPVLAVVILAGLASAMGRPWWLGVLAGGLALGLALVVRGRARRRFGGMNGDVLGAAIEVALTAMLVVLAWG</sequence>
<evidence type="ECO:0000256" key="8">
    <source>
        <dbReference type="ARBA" id="ARBA00022573"/>
    </source>
</evidence>
<dbReference type="PANTHER" id="PTHR34148:SF1">
    <property type="entry name" value="ADENOSYLCOBINAMIDE-GDP RIBAZOLETRANSFERASE"/>
    <property type="match status" value="1"/>
</dbReference>
<dbReference type="GO" id="GO:0051073">
    <property type="term" value="F:adenosylcobinamide-GDP ribazoletransferase activity"/>
    <property type="evidence" value="ECO:0007669"/>
    <property type="project" value="UniProtKB-EC"/>
</dbReference>
<keyword evidence="13 19" id="KW-0472">Membrane</keyword>
<dbReference type="EC" id="2.7.8.26" evidence="5 19"/>
<evidence type="ECO:0000256" key="12">
    <source>
        <dbReference type="ARBA" id="ARBA00022989"/>
    </source>
</evidence>
<comment type="catalytic activity">
    <reaction evidence="18 19">
        <text>alpha-ribazole 5'-phosphate + adenosylcob(III)inamide-GDP = adenosylcob(III)alamin 5'-phosphate + GMP + H(+)</text>
        <dbReference type="Rhea" id="RHEA:23560"/>
        <dbReference type="ChEBI" id="CHEBI:15378"/>
        <dbReference type="ChEBI" id="CHEBI:57918"/>
        <dbReference type="ChEBI" id="CHEBI:58115"/>
        <dbReference type="ChEBI" id="CHEBI:60487"/>
        <dbReference type="ChEBI" id="CHEBI:60493"/>
        <dbReference type="EC" id="2.7.8.26"/>
    </reaction>
</comment>
<evidence type="ECO:0000256" key="16">
    <source>
        <dbReference type="ARBA" id="ARBA00032853"/>
    </source>
</evidence>
<evidence type="ECO:0000256" key="19">
    <source>
        <dbReference type="HAMAP-Rule" id="MF_00719"/>
    </source>
</evidence>
<evidence type="ECO:0000256" key="10">
    <source>
        <dbReference type="ARBA" id="ARBA00022692"/>
    </source>
</evidence>
<feature type="transmembrane region" description="Helical" evidence="19">
    <location>
        <begin position="109"/>
        <end position="132"/>
    </location>
</feature>
<comment type="pathway">
    <text evidence="3 19">Cofactor biosynthesis; adenosylcobalamin biosynthesis; adenosylcobalamin from cob(II)yrinate a,c-diamide: step 7/7.</text>
</comment>
<comment type="function">
    <text evidence="14 19">Joins adenosylcobinamide-GDP and alpha-ribazole to generate adenosylcobalamin (Ado-cobalamin). Also synthesizes adenosylcobalamin 5'-phosphate from adenosylcobinamide-GDP and alpha-ribazole 5'-phosphate.</text>
</comment>
<dbReference type="RefSeq" id="WP_425310476.1">
    <property type="nucleotide sequence ID" value="NZ_CP154795.1"/>
</dbReference>
<evidence type="ECO:0000256" key="5">
    <source>
        <dbReference type="ARBA" id="ARBA00013200"/>
    </source>
</evidence>
<evidence type="ECO:0000256" key="18">
    <source>
        <dbReference type="ARBA" id="ARBA00049504"/>
    </source>
</evidence>
<evidence type="ECO:0000256" key="17">
    <source>
        <dbReference type="ARBA" id="ARBA00048623"/>
    </source>
</evidence>
<feature type="transmembrane region" description="Helical" evidence="19">
    <location>
        <begin position="138"/>
        <end position="159"/>
    </location>
</feature>
<dbReference type="PANTHER" id="PTHR34148">
    <property type="entry name" value="ADENOSYLCOBINAMIDE-GDP RIBAZOLETRANSFERASE"/>
    <property type="match status" value="1"/>
</dbReference>
<feature type="transmembrane region" description="Helical" evidence="19">
    <location>
        <begin position="43"/>
        <end position="74"/>
    </location>
</feature>
<keyword evidence="10 19" id="KW-0812">Transmembrane</keyword>